<gene>
    <name evidence="1" type="ORF">KGM_203444</name>
</gene>
<proteinExistence type="predicted"/>
<evidence type="ECO:0000313" key="1">
    <source>
        <dbReference type="EMBL" id="OWR40903.1"/>
    </source>
</evidence>
<reference evidence="1 2" key="1">
    <citation type="journal article" date="2011" name="Cell">
        <title>The monarch butterfly genome yields insights into long-distance migration.</title>
        <authorList>
            <person name="Zhan S."/>
            <person name="Merlin C."/>
            <person name="Boore J.L."/>
            <person name="Reppert S.M."/>
        </authorList>
    </citation>
    <scope>NUCLEOTIDE SEQUENCE [LARGE SCALE GENOMIC DNA]</scope>
    <source>
        <strain evidence="1">F-2</strain>
    </source>
</reference>
<comment type="caution">
    <text evidence="1">The sequence shown here is derived from an EMBL/GenBank/DDBJ whole genome shotgun (WGS) entry which is preliminary data.</text>
</comment>
<evidence type="ECO:0000313" key="2">
    <source>
        <dbReference type="Proteomes" id="UP000007151"/>
    </source>
</evidence>
<sequence length="127" mass="14581">MCDSGIRSEKKTDVRYPVHVCYELPPHSCLFLVIPEDVAMGFTTYYGFAPRILKGNDHRVGFGFRFGNHADLQVLYEFGPQLKTTPLQTKRLPGVRSAPRREVRRPFLELLLRAGILRLNEVPPIDR</sequence>
<dbReference type="InParanoid" id="A0A212EHD7"/>
<accession>A0A212EHD7</accession>
<name>A0A212EHD7_DANPL</name>
<dbReference type="AlphaFoldDB" id="A0A212EHD7"/>
<protein>
    <submittedName>
        <fullName evidence="1">Uncharacterized protein</fullName>
    </submittedName>
</protein>
<dbReference type="Proteomes" id="UP000007151">
    <property type="component" value="Unassembled WGS sequence"/>
</dbReference>
<dbReference type="KEGG" id="dpl:KGM_203444"/>
<keyword evidence="2" id="KW-1185">Reference proteome</keyword>
<organism evidence="1 2">
    <name type="scientific">Danaus plexippus plexippus</name>
    <dbReference type="NCBI Taxonomy" id="278856"/>
    <lineage>
        <taxon>Eukaryota</taxon>
        <taxon>Metazoa</taxon>
        <taxon>Ecdysozoa</taxon>
        <taxon>Arthropoda</taxon>
        <taxon>Hexapoda</taxon>
        <taxon>Insecta</taxon>
        <taxon>Pterygota</taxon>
        <taxon>Neoptera</taxon>
        <taxon>Endopterygota</taxon>
        <taxon>Lepidoptera</taxon>
        <taxon>Glossata</taxon>
        <taxon>Ditrysia</taxon>
        <taxon>Papilionoidea</taxon>
        <taxon>Nymphalidae</taxon>
        <taxon>Danainae</taxon>
        <taxon>Danaini</taxon>
        <taxon>Danaina</taxon>
        <taxon>Danaus</taxon>
        <taxon>Danaus</taxon>
    </lineage>
</organism>
<dbReference type="EMBL" id="AGBW02014904">
    <property type="protein sequence ID" value="OWR40903.1"/>
    <property type="molecule type" value="Genomic_DNA"/>
</dbReference>